<dbReference type="Proteomes" id="UP000244240">
    <property type="component" value="Unassembled WGS sequence"/>
</dbReference>
<keyword evidence="2" id="KW-1185">Reference proteome</keyword>
<protein>
    <submittedName>
        <fullName evidence="1">Uncharacterized protein</fullName>
    </submittedName>
</protein>
<organism evidence="1 2">
    <name type="scientific">Melghirimyces profundicolus</name>
    <dbReference type="NCBI Taxonomy" id="1242148"/>
    <lineage>
        <taxon>Bacteria</taxon>
        <taxon>Bacillati</taxon>
        <taxon>Bacillota</taxon>
        <taxon>Bacilli</taxon>
        <taxon>Bacillales</taxon>
        <taxon>Thermoactinomycetaceae</taxon>
        <taxon>Melghirimyces</taxon>
    </lineage>
</organism>
<sequence>MADIVSAKLVREEIIDDFNWRVNRKEIGIIWKYSLWEFTDADGNKNWTEKSHGTLHLYFISVPLTGEERNLPSCPDPA</sequence>
<evidence type="ECO:0000313" key="1">
    <source>
        <dbReference type="EMBL" id="PTX64268.1"/>
    </source>
</evidence>
<accession>A0A2T6C7G8</accession>
<gene>
    <name evidence="1" type="ORF">C8P63_10350</name>
</gene>
<comment type="caution">
    <text evidence="1">The sequence shown here is derived from an EMBL/GenBank/DDBJ whole genome shotgun (WGS) entry which is preliminary data.</text>
</comment>
<proteinExistence type="predicted"/>
<dbReference type="OrthoDB" id="2990580at2"/>
<reference evidence="1 2" key="1">
    <citation type="submission" date="2018-04" db="EMBL/GenBank/DDBJ databases">
        <title>Genomic Encyclopedia of Archaeal and Bacterial Type Strains, Phase II (KMG-II): from individual species to whole genera.</title>
        <authorList>
            <person name="Goeker M."/>
        </authorList>
    </citation>
    <scope>NUCLEOTIDE SEQUENCE [LARGE SCALE GENOMIC DNA]</scope>
    <source>
        <strain evidence="1 2">DSM 45787</strain>
    </source>
</reference>
<dbReference type="AlphaFoldDB" id="A0A2T6C7G8"/>
<name>A0A2T6C7G8_9BACL</name>
<dbReference type="EMBL" id="QBKR01000003">
    <property type="protein sequence ID" value="PTX64268.1"/>
    <property type="molecule type" value="Genomic_DNA"/>
</dbReference>
<evidence type="ECO:0000313" key="2">
    <source>
        <dbReference type="Proteomes" id="UP000244240"/>
    </source>
</evidence>
<dbReference type="RefSeq" id="WP_108021841.1">
    <property type="nucleotide sequence ID" value="NZ_QBKR01000003.1"/>
</dbReference>